<feature type="transmembrane region" description="Helical" evidence="1">
    <location>
        <begin position="20"/>
        <end position="39"/>
    </location>
</feature>
<feature type="transmembrane region" description="Helical" evidence="1">
    <location>
        <begin position="190"/>
        <end position="211"/>
    </location>
</feature>
<evidence type="ECO:0000256" key="1">
    <source>
        <dbReference type="SAM" id="Phobius"/>
    </source>
</evidence>
<reference evidence="2 3" key="1">
    <citation type="submission" date="2020-05" db="EMBL/GenBank/DDBJ databases">
        <title>Parvularcula mediterraneae sp. nov., isolated from polypropylene straw from shallow seawater of the seashore of Laganas in Zakynthos island, Greece.</title>
        <authorList>
            <person name="Szabo I."/>
            <person name="Al-Omari J."/>
            <person name="Rado J."/>
            <person name="Szerdahelyi G.S."/>
        </authorList>
    </citation>
    <scope>NUCLEOTIDE SEQUENCE [LARGE SCALE GENOMIC DNA]</scope>
    <source>
        <strain evidence="2 3">ZS-1/3</strain>
    </source>
</reference>
<feature type="transmembrane region" description="Helical" evidence="1">
    <location>
        <begin position="60"/>
        <end position="82"/>
    </location>
</feature>
<dbReference type="Proteomes" id="UP000536835">
    <property type="component" value="Unassembled WGS sequence"/>
</dbReference>
<protein>
    <submittedName>
        <fullName evidence="2">Uncharacterized protein</fullName>
    </submittedName>
</protein>
<feature type="transmembrane region" description="Helical" evidence="1">
    <location>
        <begin position="223"/>
        <end position="242"/>
    </location>
</feature>
<sequence length="244" mass="26250">MIEPQDFEERDAVGSIDRILVNFGLAIIAVLPTLVAVLLMPWKVAPLIEEQDPKGREGVLLGPGVFFLLCTTVVMLMIAVIVPEEAVEVNGAFIGPALALRVAEAVNEGDVWKTLSVIAPIYLLTTIFALVWMPLRLWFGPRFSLAVSLRIALYLTASIVSFIAITSVAIDTVALTMENGRQTAQLLYRYNSIPIVALALHIIFGVNRALFRDAGLVKTAAGSAGQFGLLLAGLMGITAMAFQA</sequence>
<dbReference type="RefSeq" id="WP_173199126.1">
    <property type="nucleotide sequence ID" value="NZ_JABFCX010000003.1"/>
</dbReference>
<accession>A0A7Y3RM77</accession>
<dbReference type="EMBL" id="JABFCX010000003">
    <property type="protein sequence ID" value="NNU16555.1"/>
    <property type="molecule type" value="Genomic_DNA"/>
</dbReference>
<organism evidence="2 3">
    <name type="scientific">Parvularcula mediterranea</name>
    <dbReference type="NCBI Taxonomy" id="2732508"/>
    <lineage>
        <taxon>Bacteria</taxon>
        <taxon>Pseudomonadati</taxon>
        <taxon>Pseudomonadota</taxon>
        <taxon>Alphaproteobacteria</taxon>
        <taxon>Parvularculales</taxon>
        <taxon>Parvularculaceae</taxon>
        <taxon>Parvularcula</taxon>
    </lineage>
</organism>
<dbReference type="AlphaFoldDB" id="A0A7Y3RM77"/>
<name>A0A7Y3RM77_9PROT</name>
<evidence type="ECO:0000313" key="3">
    <source>
        <dbReference type="Proteomes" id="UP000536835"/>
    </source>
</evidence>
<keyword evidence="1" id="KW-0472">Membrane</keyword>
<feature type="transmembrane region" description="Helical" evidence="1">
    <location>
        <begin position="151"/>
        <end position="170"/>
    </location>
</feature>
<keyword evidence="1" id="KW-1133">Transmembrane helix</keyword>
<feature type="transmembrane region" description="Helical" evidence="1">
    <location>
        <begin position="117"/>
        <end position="139"/>
    </location>
</feature>
<comment type="caution">
    <text evidence="2">The sequence shown here is derived from an EMBL/GenBank/DDBJ whole genome shotgun (WGS) entry which is preliminary data.</text>
</comment>
<keyword evidence="1" id="KW-0812">Transmembrane</keyword>
<gene>
    <name evidence="2" type="ORF">HK107_09505</name>
</gene>
<keyword evidence="3" id="KW-1185">Reference proteome</keyword>
<evidence type="ECO:0000313" key="2">
    <source>
        <dbReference type="EMBL" id="NNU16555.1"/>
    </source>
</evidence>
<proteinExistence type="predicted"/>